<name>A0A240ADG0_CLOCO</name>
<evidence type="ECO:0000256" key="5">
    <source>
        <dbReference type="ARBA" id="ARBA00023136"/>
    </source>
</evidence>
<dbReference type="RefSeq" id="WP_095177865.1">
    <property type="nucleotide sequence ID" value="NZ_LT906477.1"/>
</dbReference>
<evidence type="ECO:0000256" key="4">
    <source>
        <dbReference type="ARBA" id="ARBA00022989"/>
    </source>
</evidence>
<keyword evidence="2" id="KW-1003">Cell membrane</keyword>
<proteinExistence type="predicted"/>
<dbReference type="Pfam" id="PF03606">
    <property type="entry name" value="DcuC"/>
    <property type="match status" value="1"/>
</dbReference>
<feature type="transmembrane region" description="Helical" evidence="6">
    <location>
        <begin position="14"/>
        <end position="35"/>
    </location>
</feature>
<dbReference type="AlphaFoldDB" id="A0A240ADG0"/>
<feature type="transmembrane region" description="Helical" evidence="6">
    <location>
        <begin position="413"/>
        <end position="431"/>
    </location>
</feature>
<dbReference type="Proteomes" id="UP000250223">
    <property type="component" value="Unassembled WGS sequence"/>
</dbReference>
<feature type="transmembrane region" description="Helical" evidence="6">
    <location>
        <begin position="200"/>
        <end position="219"/>
    </location>
</feature>
<sequence length="469" mass="50528">MINKDRSKKEKKNINPYVLLFCVIAICGIASYFVIPGEFQREIINGRTVVIPGTYRGVEKTPIALFDIFRAVPNGLIGSGPIVFLILIVGGTIEIFNQTGSISMGISKFISKMGGKGDSLVLIILMSLFAIIGGFLGWIEAAIPFVPITIPIVLALGYDSLTAVAVCILGLMVGFAIGPTNVYTVGIAHSIAELPMFSGIGLRLTAYIVFVAIAIVYTIRYGNKTKKDSSKSLVSDIDISDLTYDFSKIENQKMKISQKLSLVILAITFAIVVYGMLKLGWSINDMTAAFLLCGIIAGFVCKMTPGDIANTFILGAKGSINGAMIVGIARGVQWILERGGIIDPIINSLSQNLSGLPPVISAIGIMVIVTLLNALVPSGSGKAMALMPLLMPIGDLIGLSRQTTTLAYQFGDGISNMFWFTYGTLLIFLAYGKVPIQRWYKFLWPLMLIFSVVSIIFLSIAIKIGYGPF</sequence>
<dbReference type="GO" id="GO:0005886">
    <property type="term" value="C:plasma membrane"/>
    <property type="evidence" value="ECO:0007669"/>
    <property type="project" value="UniProtKB-SubCell"/>
</dbReference>
<feature type="transmembrane region" description="Helical" evidence="6">
    <location>
        <begin position="312"/>
        <end position="336"/>
    </location>
</feature>
<feature type="transmembrane region" description="Helical" evidence="6">
    <location>
        <begin position="443"/>
        <end position="466"/>
    </location>
</feature>
<dbReference type="PANTHER" id="PTHR43652">
    <property type="entry name" value="BASIC AMINO ACID ANTIPORTER YFCC-RELATED"/>
    <property type="match status" value="1"/>
</dbReference>
<reference evidence="7 8" key="1">
    <citation type="submission" date="2018-06" db="EMBL/GenBank/DDBJ databases">
        <authorList>
            <consortium name="Pathogen Informatics"/>
            <person name="Doyle S."/>
        </authorList>
    </citation>
    <scope>NUCLEOTIDE SEQUENCE [LARGE SCALE GENOMIC DNA]</scope>
    <source>
        <strain evidence="7 8">NCTC13028</strain>
    </source>
</reference>
<keyword evidence="4 6" id="KW-1133">Transmembrane helix</keyword>
<dbReference type="PANTHER" id="PTHR43652:SF6">
    <property type="entry name" value="ARGININE REPRESSOR"/>
    <property type="match status" value="1"/>
</dbReference>
<keyword evidence="3 6" id="KW-0812">Transmembrane</keyword>
<evidence type="ECO:0000313" key="7">
    <source>
        <dbReference type="EMBL" id="SQB35726.1"/>
    </source>
</evidence>
<evidence type="ECO:0000256" key="3">
    <source>
        <dbReference type="ARBA" id="ARBA00022692"/>
    </source>
</evidence>
<evidence type="ECO:0000256" key="1">
    <source>
        <dbReference type="ARBA" id="ARBA00004651"/>
    </source>
</evidence>
<organism evidence="7 8">
    <name type="scientific">Clostridium cochlearium</name>
    <dbReference type="NCBI Taxonomy" id="1494"/>
    <lineage>
        <taxon>Bacteria</taxon>
        <taxon>Bacillati</taxon>
        <taxon>Bacillota</taxon>
        <taxon>Clostridia</taxon>
        <taxon>Eubacteriales</taxon>
        <taxon>Clostridiaceae</taxon>
        <taxon>Clostridium</taxon>
    </lineage>
</organism>
<dbReference type="EMBL" id="UAWC01000025">
    <property type="protein sequence ID" value="SQB35726.1"/>
    <property type="molecule type" value="Genomic_DNA"/>
</dbReference>
<feature type="transmembrane region" description="Helical" evidence="6">
    <location>
        <begin position="117"/>
        <end position="135"/>
    </location>
</feature>
<dbReference type="InterPro" id="IPR018385">
    <property type="entry name" value="C4_dicarb_anaerob_car-like"/>
</dbReference>
<feature type="transmembrane region" description="Helical" evidence="6">
    <location>
        <begin position="165"/>
        <end position="188"/>
    </location>
</feature>
<comment type="subcellular location">
    <subcellularLocation>
        <location evidence="1">Cell membrane</location>
        <topology evidence="1">Multi-pass membrane protein</topology>
    </subcellularLocation>
</comment>
<feature type="transmembrane region" description="Helical" evidence="6">
    <location>
        <begin position="76"/>
        <end position="96"/>
    </location>
</feature>
<dbReference type="InterPro" id="IPR051679">
    <property type="entry name" value="DASS-Related_Transporters"/>
</dbReference>
<feature type="transmembrane region" description="Helical" evidence="6">
    <location>
        <begin position="141"/>
        <end position="158"/>
    </location>
</feature>
<accession>A0A240ADG0</accession>
<keyword evidence="5 6" id="KW-0472">Membrane</keyword>
<protein>
    <submittedName>
        <fullName evidence="7">C4-dicarboxylate anaerobic carrier</fullName>
    </submittedName>
</protein>
<feature type="transmembrane region" description="Helical" evidence="6">
    <location>
        <begin position="260"/>
        <end position="277"/>
    </location>
</feature>
<evidence type="ECO:0000256" key="6">
    <source>
        <dbReference type="SAM" id="Phobius"/>
    </source>
</evidence>
<gene>
    <name evidence="7" type="ORF">NCTC13028_02126</name>
</gene>
<evidence type="ECO:0000256" key="2">
    <source>
        <dbReference type="ARBA" id="ARBA00022475"/>
    </source>
</evidence>
<feature type="transmembrane region" description="Helical" evidence="6">
    <location>
        <begin position="356"/>
        <end position="376"/>
    </location>
</feature>
<evidence type="ECO:0000313" key="8">
    <source>
        <dbReference type="Proteomes" id="UP000250223"/>
    </source>
</evidence>
<dbReference type="GeneID" id="70577382"/>
<feature type="transmembrane region" description="Helical" evidence="6">
    <location>
        <begin position="283"/>
        <end position="300"/>
    </location>
</feature>